<protein>
    <submittedName>
        <fullName evidence="1">Uncharacterized protein</fullName>
    </submittedName>
</protein>
<organism evidence="1 2">
    <name type="scientific">Oleoguttula mirabilis</name>
    <dbReference type="NCBI Taxonomy" id="1507867"/>
    <lineage>
        <taxon>Eukaryota</taxon>
        <taxon>Fungi</taxon>
        <taxon>Dikarya</taxon>
        <taxon>Ascomycota</taxon>
        <taxon>Pezizomycotina</taxon>
        <taxon>Dothideomycetes</taxon>
        <taxon>Dothideomycetidae</taxon>
        <taxon>Mycosphaerellales</taxon>
        <taxon>Teratosphaeriaceae</taxon>
        <taxon>Oleoguttula</taxon>
    </lineage>
</organism>
<evidence type="ECO:0000313" key="2">
    <source>
        <dbReference type="Proteomes" id="UP001324427"/>
    </source>
</evidence>
<dbReference type="AlphaFoldDB" id="A0AAV9JXV0"/>
<reference evidence="1 2" key="1">
    <citation type="submission" date="2021-11" db="EMBL/GenBank/DDBJ databases">
        <title>Black yeast isolated from Biological Soil Crust.</title>
        <authorList>
            <person name="Kurbessoian T."/>
        </authorList>
    </citation>
    <scope>NUCLEOTIDE SEQUENCE [LARGE SCALE GENOMIC DNA]</scope>
    <source>
        <strain evidence="1 2">CCFEE 5522</strain>
    </source>
</reference>
<accession>A0AAV9JXV0</accession>
<proteinExistence type="predicted"/>
<keyword evidence="2" id="KW-1185">Reference proteome</keyword>
<comment type="caution">
    <text evidence="1">The sequence shown here is derived from an EMBL/GenBank/DDBJ whole genome shotgun (WGS) entry which is preliminary data.</text>
</comment>
<gene>
    <name evidence="1" type="ORF">LTR36_000008</name>
</gene>
<sequence>MPYTALQTLGWLAHFNKWERMFAYPLQRGNGGEKCRLRAVLATITTVRRARGRGRRGAVAKQQERQIVVFKRTGPAKSMNWFAENPPCGLPDCGICGGFVGRGVEQIEERLDGLMAVHGRVV</sequence>
<dbReference type="EMBL" id="JAVFHQ010000001">
    <property type="protein sequence ID" value="KAK4550430.1"/>
    <property type="molecule type" value="Genomic_DNA"/>
</dbReference>
<dbReference type="Proteomes" id="UP001324427">
    <property type="component" value="Unassembled WGS sequence"/>
</dbReference>
<name>A0AAV9JXV0_9PEZI</name>
<evidence type="ECO:0000313" key="1">
    <source>
        <dbReference type="EMBL" id="KAK4550430.1"/>
    </source>
</evidence>